<feature type="domain" description="F-box associated beta-propeller type 1" evidence="1">
    <location>
        <begin position="4"/>
        <end position="141"/>
    </location>
</feature>
<dbReference type="InterPro" id="IPR006527">
    <property type="entry name" value="F-box-assoc_dom_typ1"/>
</dbReference>
<accession>A0A1R3JF82</accession>
<comment type="caution">
    <text evidence="2">The sequence shown here is derived from an EMBL/GenBank/DDBJ whole genome shotgun (WGS) entry which is preliminary data.</text>
</comment>
<evidence type="ECO:0000313" key="2">
    <source>
        <dbReference type="EMBL" id="OMO93489.1"/>
    </source>
</evidence>
<dbReference type="NCBIfam" id="TIGR01640">
    <property type="entry name" value="F_box_assoc_1"/>
    <property type="match status" value="1"/>
</dbReference>
<name>A0A1R3JF82_9ROSI</name>
<dbReference type="Pfam" id="PF07734">
    <property type="entry name" value="FBA_1"/>
    <property type="match status" value="1"/>
</dbReference>
<dbReference type="EMBL" id="AWUE01016262">
    <property type="protein sequence ID" value="OMO93489.1"/>
    <property type="molecule type" value="Genomic_DNA"/>
</dbReference>
<evidence type="ECO:0000313" key="3">
    <source>
        <dbReference type="Proteomes" id="UP000187203"/>
    </source>
</evidence>
<sequence length="209" mass="23860">MDASSKDYKVLVIRRIGVVEDDLYAIYRMSSDSWRVLKEEEVQLINNDQRLAFRGSVCVNGVFYWQGLESKLLAFHLDTEVFEFIPSAGQWGNLMALHDGRLASWEWEWDCRDYFNTGGVSLGGAVWVMNGHGGNWTKLFNIAPPGSGLSITRMYGFWTHGKVFVEVHSDTRILYLYDIETGEICELGFEGCPWVFYYEESLLAVSPSP</sequence>
<dbReference type="PANTHER" id="PTHR31672">
    <property type="entry name" value="BNACNNG10540D PROTEIN"/>
    <property type="match status" value="1"/>
</dbReference>
<dbReference type="PANTHER" id="PTHR31672:SF13">
    <property type="entry name" value="F-BOX PROTEIN CPR30-LIKE"/>
    <property type="match status" value="1"/>
</dbReference>
<dbReference type="AlphaFoldDB" id="A0A1R3JF82"/>
<dbReference type="Proteomes" id="UP000187203">
    <property type="component" value="Unassembled WGS sequence"/>
</dbReference>
<dbReference type="InterPro" id="IPR017451">
    <property type="entry name" value="F-box-assoc_interact_dom"/>
</dbReference>
<evidence type="ECO:0000259" key="1">
    <source>
        <dbReference type="Pfam" id="PF07734"/>
    </source>
</evidence>
<dbReference type="OrthoDB" id="1867629at2759"/>
<keyword evidence="3" id="KW-1185">Reference proteome</keyword>
<gene>
    <name evidence="2" type="ORF">COLO4_16922</name>
</gene>
<dbReference type="InterPro" id="IPR050796">
    <property type="entry name" value="SCF_F-box_component"/>
</dbReference>
<reference evidence="3" key="1">
    <citation type="submission" date="2013-09" db="EMBL/GenBank/DDBJ databases">
        <title>Corchorus olitorius genome sequencing.</title>
        <authorList>
            <person name="Alam M."/>
            <person name="Haque M.S."/>
            <person name="Islam M.S."/>
            <person name="Emdad E.M."/>
            <person name="Islam M.M."/>
            <person name="Ahmed B."/>
            <person name="Halim A."/>
            <person name="Hossen Q.M.M."/>
            <person name="Hossain M.Z."/>
            <person name="Ahmed R."/>
            <person name="Khan M.M."/>
            <person name="Islam R."/>
            <person name="Rashid M.M."/>
            <person name="Khan S.A."/>
            <person name="Rahman M.S."/>
            <person name="Alam M."/>
            <person name="Yahiya A.S."/>
            <person name="Khan M.S."/>
            <person name="Azam M.S."/>
            <person name="Haque T."/>
            <person name="Lashkar M.Z.H."/>
            <person name="Akhand A.I."/>
            <person name="Morshed G."/>
            <person name="Roy S."/>
            <person name="Uddin K.S."/>
            <person name="Rabeya T."/>
            <person name="Hossain A.S."/>
            <person name="Chowdhury A."/>
            <person name="Snigdha A.R."/>
            <person name="Mortoza M.S."/>
            <person name="Matin S.A."/>
            <person name="Hoque S.M.E."/>
            <person name="Islam M.K."/>
            <person name="Roy D.K."/>
            <person name="Haider R."/>
            <person name="Moosa M.M."/>
            <person name="Elias S.M."/>
            <person name="Hasan A.M."/>
            <person name="Jahan S."/>
            <person name="Shafiuddin M."/>
            <person name="Mahmood N."/>
            <person name="Shommy N.S."/>
        </authorList>
    </citation>
    <scope>NUCLEOTIDE SEQUENCE [LARGE SCALE GENOMIC DNA]</scope>
    <source>
        <strain evidence="3">cv. O-4</strain>
    </source>
</reference>
<dbReference type="SUPFAM" id="SSF50965">
    <property type="entry name" value="Galactose oxidase, central domain"/>
    <property type="match status" value="1"/>
</dbReference>
<protein>
    <recommendedName>
        <fullName evidence="1">F-box associated beta-propeller type 1 domain-containing protein</fullName>
    </recommendedName>
</protein>
<dbReference type="InterPro" id="IPR011043">
    <property type="entry name" value="Gal_Oxase/kelch_b-propeller"/>
</dbReference>
<organism evidence="2 3">
    <name type="scientific">Corchorus olitorius</name>
    <dbReference type="NCBI Taxonomy" id="93759"/>
    <lineage>
        <taxon>Eukaryota</taxon>
        <taxon>Viridiplantae</taxon>
        <taxon>Streptophyta</taxon>
        <taxon>Embryophyta</taxon>
        <taxon>Tracheophyta</taxon>
        <taxon>Spermatophyta</taxon>
        <taxon>Magnoliopsida</taxon>
        <taxon>eudicotyledons</taxon>
        <taxon>Gunneridae</taxon>
        <taxon>Pentapetalae</taxon>
        <taxon>rosids</taxon>
        <taxon>malvids</taxon>
        <taxon>Malvales</taxon>
        <taxon>Malvaceae</taxon>
        <taxon>Grewioideae</taxon>
        <taxon>Apeibeae</taxon>
        <taxon>Corchorus</taxon>
    </lineage>
</organism>
<proteinExistence type="predicted"/>